<evidence type="ECO:0000256" key="1">
    <source>
        <dbReference type="SAM" id="MobiDB-lite"/>
    </source>
</evidence>
<feature type="region of interest" description="Disordered" evidence="1">
    <location>
        <begin position="1"/>
        <end position="68"/>
    </location>
</feature>
<evidence type="ECO:0000313" key="2">
    <source>
        <dbReference type="EMBL" id="GFH15027.1"/>
    </source>
</evidence>
<dbReference type="EMBL" id="BLLF01000796">
    <property type="protein sequence ID" value="GFH15027.1"/>
    <property type="molecule type" value="Genomic_DNA"/>
</dbReference>
<evidence type="ECO:0000313" key="3">
    <source>
        <dbReference type="Proteomes" id="UP000485058"/>
    </source>
</evidence>
<sequence>MLARSSSVSGSMSGVSIESGSVPAGGAGGGAATATASTTDSHLHSLEPPGDVTAAANTYELHAATKDT</sequence>
<reference evidence="2 3" key="1">
    <citation type="submission" date="2020-02" db="EMBL/GenBank/DDBJ databases">
        <title>Draft genome sequence of Haematococcus lacustris strain NIES-144.</title>
        <authorList>
            <person name="Morimoto D."/>
            <person name="Nakagawa S."/>
            <person name="Yoshida T."/>
            <person name="Sawayama S."/>
        </authorList>
    </citation>
    <scope>NUCLEOTIDE SEQUENCE [LARGE SCALE GENOMIC DNA]</scope>
    <source>
        <strain evidence="2 3">NIES-144</strain>
    </source>
</reference>
<accession>A0A699YXM7</accession>
<gene>
    <name evidence="2" type="ORF">HaLaN_11180</name>
</gene>
<dbReference type="Proteomes" id="UP000485058">
    <property type="component" value="Unassembled WGS sequence"/>
</dbReference>
<feature type="non-terminal residue" evidence="2">
    <location>
        <position position="68"/>
    </location>
</feature>
<feature type="compositionally biased region" description="Low complexity" evidence="1">
    <location>
        <begin position="1"/>
        <end position="22"/>
    </location>
</feature>
<name>A0A699YXM7_HAELA</name>
<comment type="caution">
    <text evidence="2">The sequence shown here is derived from an EMBL/GenBank/DDBJ whole genome shotgun (WGS) entry which is preliminary data.</text>
</comment>
<dbReference type="AlphaFoldDB" id="A0A699YXM7"/>
<protein>
    <submittedName>
        <fullName evidence="2">Uncharacterized protein</fullName>
    </submittedName>
</protein>
<keyword evidence="3" id="KW-1185">Reference proteome</keyword>
<organism evidence="2 3">
    <name type="scientific">Haematococcus lacustris</name>
    <name type="common">Green alga</name>
    <name type="synonym">Haematococcus pluvialis</name>
    <dbReference type="NCBI Taxonomy" id="44745"/>
    <lineage>
        <taxon>Eukaryota</taxon>
        <taxon>Viridiplantae</taxon>
        <taxon>Chlorophyta</taxon>
        <taxon>core chlorophytes</taxon>
        <taxon>Chlorophyceae</taxon>
        <taxon>CS clade</taxon>
        <taxon>Chlamydomonadales</taxon>
        <taxon>Haematococcaceae</taxon>
        <taxon>Haematococcus</taxon>
    </lineage>
</organism>
<proteinExistence type="predicted"/>